<evidence type="ECO:0000313" key="3">
    <source>
        <dbReference type="EMBL" id="SKC39542.1"/>
    </source>
</evidence>
<dbReference type="PANTHER" id="PTHR48207:SF3">
    <property type="entry name" value="SUCCINATE--HYDROXYMETHYLGLUTARATE COA-TRANSFERASE"/>
    <property type="match status" value="1"/>
</dbReference>
<protein>
    <submittedName>
        <fullName evidence="3">Formyl-CoA transferase</fullName>
    </submittedName>
</protein>
<dbReference type="STRING" id="123320.SAMN06309945_0562"/>
<keyword evidence="1 3" id="KW-0808">Transferase</keyword>
<dbReference type="InterPro" id="IPR023606">
    <property type="entry name" value="CoA-Trfase_III_dom_1_sf"/>
</dbReference>
<reference evidence="3 4" key="1">
    <citation type="submission" date="2017-02" db="EMBL/GenBank/DDBJ databases">
        <authorList>
            <person name="Peterson S.W."/>
        </authorList>
    </citation>
    <scope>NUCLEOTIDE SEQUENCE [LARGE SCALE GENOMIC DNA]</scope>
    <source>
        <strain evidence="3 4">VKM Ac-2059</strain>
    </source>
</reference>
<organism evidence="3 4">
    <name type="scientific">Okibacterium fritillariae</name>
    <dbReference type="NCBI Taxonomy" id="123320"/>
    <lineage>
        <taxon>Bacteria</taxon>
        <taxon>Bacillati</taxon>
        <taxon>Actinomycetota</taxon>
        <taxon>Actinomycetes</taxon>
        <taxon>Micrococcales</taxon>
        <taxon>Microbacteriaceae</taxon>
        <taxon>Okibacterium</taxon>
    </lineage>
</organism>
<dbReference type="Gene3D" id="3.40.50.10540">
    <property type="entry name" value="Crotonobetainyl-coa:carnitine coa-transferase, domain 1"/>
    <property type="match status" value="1"/>
</dbReference>
<proteinExistence type="predicted"/>
<feature type="compositionally biased region" description="Low complexity" evidence="2">
    <location>
        <begin position="406"/>
        <end position="434"/>
    </location>
</feature>
<dbReference type="PANTHER" id="PTHR48207">
    <property type="entry name" value="SUCCINATE--HYDROXYMETHYLGLUTARATE COA-TRANSFERASE"/>
    <property type="match status" value="1"/>
</dbReference>
<dbReference type="OrthoDB" id="9797653at2"/>
<evidence type="ECO:0000313" key="4">
    <source>
        <dbReference type="Proteomes" id="UP000190857"/>
    </source>
</evidence>
<dbReference type="Proteomes" id="UP000190857">
    <property type="component" value="Unassembled WGS sequence"/>
</dbReference>
<dbReference type="AlphaFoldDB" id="A0A1T5IKF1"/>
<evidence type="ECO:0000256" key="1">
    <source>
        <dbReference type="ARBA" id="ARBA00022679"/>
    </source>
</evidence>
<keyword evidence="4" id="KW-1185">Reference proteome</keyword>
<feature type="region of interest" description="Disordered" evidence="2">
    <location>
        <begin position="397"/>
        <end position="434"/>
    </location>
</feature>
<dbReference type="GO" id="GO:0008410">
    <property type="term" value="F:CoA-transferase activity"/>
    <property type="evidence" value="ECO:0007669"/>
    <property type="project" value="TreeGrafter"/>
</dbReference>
<dbReference type="SUPFAM" id="SSF89796">
    <property type="entry name" value="CoA-transferase family III (CaiB/BaiF)"/>
    <property type="match status" value="1"/>
</dbReference>
<name>A0A1T5IKF1_9MICO</name>
<accession>A0A1T5IKF1</accession>
<sequence length="434" mass="45741">MTSTPLAPLAGVRVLELGNFIAAPTAGRMLADFGAEVIKVERPGSGDELRNWRLHPGSTTSLLFHTINRNKQSITLDLRTDEGRDAVLALAAECDVVLENFRPGTLERWGIGPDELNAVNPDIVIGRISAFGQTGPLSARPGFAAVAEAMSGFRNLVGDPDRPPVRVGISIGDSIAGLYAAYGVMMSLFQRQTRAAAGLEPAPLVERVVDVALNEAMFSMMESLVPDYQAHGIERERVGGRMEGIAPTNAYVCADGASVVIAGNGDSIFVRFMQIIGRDDLAADPDLATNSLRWHRREELDAAIGAWTATLPADEVLSILDESGVPSGPIYTAADLSTSPQYAARNMIQKFDVEAGDEIARDVGFPGIVPVLGSASLPIRTLAPTLGQHTDEVLRRYDIRPPATAPGPGSASASASASANSTSTATSTPATEGN</sequence>
<dbReference type="Gene3D" id="3.30.1540.10">
    <property type="entry name" value="formyl-coa transferase, domain 3"/>
    <property type="match status" value="1"/>
</dbReference>
<dbReference type="Pfam" id="PF02515">
    <property type="entry name" value="CoA_transf_3"/>
    <property type="match status" value="1"/>
</dbReference>
<dbReference type="EMBL" id="FUZP01000001">
    <property type="protein sequence ID" value="SKC39542.1"/>
    <property type="molecule type" value="Genomic_DNA"/>
</dbReference>
<dbReference type="RefSeq" id="WP_079726770.1">
    <property type="nucleotide sequence ID" value="NZ_FUZP01000001.1"/>
</dbReference>
<evidence type="ECO:0000256" key="2">
    <source>
        <dbReference type="SAM" id="MobiDB-lite"/>
    </source>
</evidence>
<gene>
    <name evidence="3" type="ORF">SAMN06309945_0562</name>
</gene>
<dbReference type="InterPro" id="IPR044855">
    <property type="entry name" value="CoA-Trfase_III_dom3_sf"/>
</dbReference>
<dbReference type="InterPro" id="IPR050483">
    <property type="entry name" value="CoA-transferase_III_domain"/>
</dbReference>
<dbReference type="InterPro" id="IPR003673">
    <property type="entry name" value="CoA-Trfase_fam_III"/>
</dbReference>